<dbReference type="RefSeq" id="WP_271317516.1">
    <property type="nucleotide sequence ID" value="NZ_JAAGKO020000089.1"/>
</dbReference>
<reference evidence="2 3" key="1">
    <citation type="submission" date="2023-05" db="EMBL/GenBank/DDBJ databases">
        <title>Streptantibioticus silvisoli sp. nov., acidotolerant actinomycetes 1 from pine litter.</title>
        <authorList>
            <person name="Swiecimska M."/>
            <person name="Golinska P."/>
            <person name="Sangal V."/>
            <person name="Wachnowicz B."/>
            <person name="Goodfellow M."/>
        </authorList>
    </citation>
    <scope>NUCLEOTIDE SEQUENCE</scope>
    <source>
        <strain evidence="2">SL13</strain>
        <strain evidence="1 3">SL54</strain>
    </source>
</reference>
<dbReference type="InterPro" id="IPR025850">
    <property type="entry name" value="SUKH-3"/>
</dbReference>
<dbReference type="EMBL" id="JABXJJ020000061">
    <property type="protein sequence ID" value="MDI5974107.1"/>
    <property type="molecule type" value="Genomic_DNA"/>
</dbReference>
<evidence type="ECO:0000313" key="2">
    <source>
        <dbReference type="EMBL" id="MDI5974107.1"/>
    </source>
</evidence>
<dbReference type="Pfam" id="PF14433">
    <property type="entry name" value="SUKH-3"/>
    <property type="match status" value="1"/>
</dbReference>
<evidence type="ECO:0000313" key="1">
    <source>
        <dbReference type="EMBL" id="MDI5967419.1"/>
    </source>
</evidence>
<accession>A0AA90HFQ5</accession>
<dbReference type="AlphaFoldDB" id="A0AA90HFQ5"/>
<organism evidence="2">
    <name type="scientific">Streptantibioticus silvisoli</name>
    <dbReference type="NCBI Taxonomy" id="2705255"/>
    <lineage>
        <taxon>Bacteria</taxon>
        <taxon>Bacillati</taxon>
        <taxon>Actinomycetota</taxon>
        <taxon>Actinomycetes</taxon>
        <taxon>Kitasatosporales</taxon>
        <taxon>Streptomycetaceae</taxon>
        <taxon>Streptantibioticus</taxon>
    </lineage>
</organism>
<keyword evidence="3" id="KW-1185">Reference proteome</keyword>
<comment type="caution">
    <text evidence="2">The sequence shown here is derived from an EMBL/GenBank/DDBJ whole genome shotgun (WGS) entry which is preliminary data.</text>
</comment>
<protein>
    <submittedName>
        <fullName evidence="2">SUKH-3 domain-containing protein</fullName>
    </submittedName>
</protein>
<evidence type="ECO:0000313" key="3">
    <source>
        <dbReference type="Proteomes" id="UP001156398"/>
    </source>
</evidence>
<proteinExistence type="predicted"/>
<dbReference type="EMBL" id="JAAGKO020000089">
    <property type="protein sequence ID" value="MDI5967419.1"/>
    <property type="molecule type" value="Genomic_DNA"/>
</dbReference>
<sequence length="167" mass="17514">MTGTGDRFPAEVATALRRAGWQPGRWDIATAEVWADRLHVHRSPGGHPHTVLPAAVEVWAEFGSLTVEPAGPSGRDIAPCAFTVDPTLCLHLARTLSDLGRALGTALAPLGEETASGAALAIDADGRVYAVDATGDWYLGATFDDAAITLLTGTRPARLTAPEQPHE</sequence>
<name>A0AA90HFQ5_9ACTN</name>
<dbReference type="Proteomes" id="UP001156398">
    <property type="component" value="Unassembled WGS sequence"/>
</dbReference>
<gene>
    <name evidence="1" type="ORF">POF43_032645</name>
    <name evidence="2" type="ORF">POF50_032990</name>
</gene>